<dbReference type="InterPro" id="IPR041457">
    <property type="entry name" value="CxC2_KDZ-assoc"/>
</dbReference>
<dbReference type="EMBL" id="JACAZH010000032">
    <property type="protein sequence ID" value="KAF7338922.1"/>
    <property type="molecule type" value="Genomic_DNA"/>
</dbReference>
<gene>
    <name evidence="3" type="ORF">MSAN_02215600</name>
</gene>
<feature type="region of interest" description="Disordered" evidence="1">
    <location>
        <begin position="1"/>
        <end position="33"/>
    </location>
</feature>
<organism evidence="3 4">
    <name type="scientific">Mycena sanguinolenta</name>
    <dbReference type="NCBI Taxonomy" id="230812"/>
    <lineage>
        <taxon>Eukaryota</taxon>
        <taxon>Fungi</taxon>
        <taxon>Dikarya</taxon>
        <taxon>Basidiomycota</taxon>
        <taxon>Agaricomycotina</taxon>
        <taxon>Agaricomycetes</taxon>
        <taxon>Agaricomycetidae</taxon>
        <taxon>Agaricales</taxon>
        <taxon>Marasmiineae</taxon>
        <taxon>Mycenaceae</taxon>
        <taxon>Mycena</taxon>
    </lineage>
</organism>
<feature type="compositionally biased region" description="Polar residues" evidence="1">
    <location>
        <begin position="10"/>
        <end position="29"/>
    </location>
</feature>
<reference evidence="3" key="1">
    <citation type="submission" date="2020-05" db="EMBL/GenBank/DDBJ databases">
        <title>Mycena genomes resolve the evolution of fungal bioluminescence.</title>
        <authorList>
            <person name="Tsai I.J."/>
        </authorList>
    </citation>
    <scope>NUCLEOTIDE SEQUENCE</scope>
    <source>
        <strain evidence="3">160909Yilan</strain>
    </source>
</reference>
<proteinExistence type="predicted"/>
<dbReference type="Pfam" id="PF18803">
    <property type="entry name" value="CxC2"/>
    <property type="match status" value="1"/>
</dbReference>
<dbReference type="AlphaFoldDB" id="A0A8H7CK43"/>
<feature type="region of interest" description="Disordered" evidence="1">
    <location>
        <begin position="64"/>
        <end position="98"/>
    </location>
</feature>
<evidence type="ECO:0000313" key="4">
    <source>
        <dbReference type="Proteomes" id="UP000623467"/>
    </source>
</evidence>
<dbReference type="PANTHER" id="PTHR33096:SF1">
    <property type="entry name" value="CXC1-LIKE CYSTEINE CLUSTER ASSOCIATED WITH KDZ TRANSPOSASES DOMAIN-CONTAINING PROTEIN"/>
    <property type="match status" value="1"/>
</dbReference>
<dbReference type="InterPro" id="IPR040521">
    <property type="entry name" value="KDZ"/>
</dbReference>
<sequence>MRGMKRKKPTTITFSRTPQGSGATHSTSAGVLREKTSIRLDGVARQERSIVPIALAEHQRIPRVHPDVPRPQAPIYEPYSAADHGGHDDYDEDFDDEKGRDLRASDNPLKQWTEDHRDTYLAELLRSEGRGDHAGSVCLRYPMGPPGCAEYRCVSCLSGGELLCASCIVAAHSFLPFHRIQRWDGTKFQRVTLKELGLRIQLGHWSGTDRVCPLPLTAPNDDFVIVDNSGIHPVHLDYCNCGLGGHPTVQLLRARLWAATTTNPRTAATFSVLRRYHLLSFEAKCAALEFYQSLARETDNIHFKKDKDRYHEFMRMTRQWRNIQMLKRAGRGNDPVGIAGTKAGECALLCPACPQPGRNLPADWKNAPDDKQFLYALFLALDANFRLKRKDVSSENKDPGLGDGWAFYCEGKISSGIAAVDCARHNMKRPQAVGDLQLGERYINIDYMFFISIAGTDLVRFYVSYDIACQWHLKLWERMRTYQDATLTLNGKGKFFTFLVPKFHLPAHIEACNLKYSFNLTPHVGQTDGKAPERGWADANPLARSTKEMGPGFRRDTIDDHFNDWNHKKIIALGHMLRKKVEKAVPAMVKTRRAWLDMNESVGPEALEKWTIRKDQHLANVRAELATEAAERERLGLEDEGAVRGDMHVTELIGMGLQLEEQQRILGFDVASTGLHPTDGQRRAMTEHTSKLRRKVFAWIEVQHKFFPALANIRARDDEERARNSKGQSIPGMPVSTIALWLPSAIARAAASGGSREASEALHEVRRLLLVRTHLYKMKDTHSRGVRANMRSGDKISALNDQIKRAAATYRAAHEALEQLGREVNRNEWSWTLRPLKEDDVRGLPQARFHDPERKKRKKEKRARRAKKQERPLSWIWVTRGERWEPGDDAAMNEAVRIEWAKSRARAKRWAEEVDLLEEEMRRVLAFLRWRSGWWRGMVGQRGLPAGPQLEGETAYALRQAGIQADMADEFAKEWKDLAVLIRQGRDGTLVVAEDDEDEKVQDEQVEGEEDEEDEDSREEDEPILTLPARLVKPTYVDEVLVM</sequence>
<feature type="region of interest" description="Disordered" evidence="1">
    <location>
        <begin position="994"/>
        <end position="1025"/>
    </location>
</feature>
<accession>A0A8H7CK43</accession>
<protein>
    <recommendedName>
        <fullName evidence="2">CxC2-like cysteine cluster KDZ transposase-associated domain-containing protein</fullName>
    </recommendedName>
</protein>
<dbReference type="OrthoDB" id="3235114at2759"/>
<feature type="compositionally biased region" description="Acidic residues" evidence="1">
    <location>
        <begin position="994"/>
        <end position="1023"/>
    </location>
</feature>
<dbReference type="Proteomes" id="UP000623467">
    <property type="component" value="Unassembled WGS sequence"/>
</dbReference>
<feature type="compositionally biased region" description="Basic residues" evidence="1">
    <location>
        <begin position="855"/>
        <end position="867"/>
    </location>
</feature>
<keyword evidence="4" id="KW-1185">Reference proteome</keyword>
<feature type="compositionally biased region" description="Basic and acidic residues" evidence="1">
    <location>
        <begin position="842"/>
        <end position="854"/>
    </location>
</feature>
<comment type="caution">
    <text evidence="3">The sequence shown here is derived from an EMBL/GenBank/DDBJ whole genome shotgun (WGS) entry which is preliminary data.</text>
</comment>
<evidence type="ECO:0000259" key="2">
    <source>
        <dbReference type="Pfam" id="PF18803"/>
    </source>
</evidence>
<dbReference type="PANTHER" id="PTHR33096">
    <property type="entry name" value="CXC2 DOMAIN-CONTAINING PROTEIN"/>
    <property type="match status" value="1"/>
</dbReference>
<evidence type="ECO:0000256" key="1">
    <source>
        <dbReference type="SAM" id="MobiDB-lite"/>
    </source>
</evidence>
<feature type="region of interest" description="Disordered" evidence="1">
    <location>
        <begin position="842"/>
        <end position="867"/>
    </location>
</feature>
<feature type="domain" description="CxC2-like cysteine cluster KDZ transposase-associated" evidence="2">
    <location>
        <begin position="193"/>
        <end position="301"/>
    </location>
</feature>
<name>A0A8H7CK43_9AGAR</name>
<evidence type="ECO:0000313" key="3">
    <source>
        <dbReference type="EMBL" id="KAF7338922.1"/>
    </source>
</evidence>
<dbReference type="Pfam" id="PF18758">
    <property type="entry name" value="KDZ"/>
    <property type="match status" value="1"/>
</dbReference>